<feature type="transmembrane region" description="Helical" evidence="2">
    <location>
        <begin position="65"/>
        <end position="82"/>
    </location>
</feature>
<keyword evidence="2" id="KW-0472">Membrane</keyword>
<keyword evidence="2" id="KW-1133">Transmembrane helix</keyword>
<keyword evidence="5" id="KW-1185">Reference proteome</keyword>
<dbReference type="AlphaFoldDB" id="D4ZEW5"/>
<reference evidence="5" key="1">
    <citation type="journal article" date="2010" name="Mol. Biosyst.">
        <title>Complete genome sequence and comparative analysis of Shewanella violacea, a psychrophilic and piezophilic bacterium from deep sea floor sediments.</title>
        <authorList>
            <person name="Aono E."/>
            <person name="Baba T."/>
            <person name="Ara T."/>
            <person name="Nishi T."/>
            <person name="Nakamichi T."/>
            <person name="Inamoto E."/>
            <person name="Toyonaga H."/>
            <person name="Hasegawa M."/>
            <person name="Takai Y."/>
            <person name="Okumura Y."/>
            <person name="Baba M."/>
            <person name="Tomita M."/>
            <person name="Kato C."/>
            <person name="Oshima T."/>
            <person name="Nakasone K."/>
            <person name="Mori H."/>
        </authorList>
    </citation>
    <scope>NUCLEOTIDE SEQUENCE [LARGE SCALE GENOMIC DNA]</scope>
    <source>
        <strain evidence="5">JCM 10179 / CIP 106290 / LMG 19151 / DSS12</strain>
    </source>
</reference>
<feature type="compositionally biased region" description="Low complexity" evidence="1">
    <location>
        <begin position="52"/>
        <end position="61"/>
    </location>
</feature>
<feature type="region of interest" description="Disordered" evidence="1">
    <location>
        <begin position="37"/>
        <end position="61"/>
    </location>
</feature>
<dbReference type="Proteomes" id="UP000002350">
    <property type="component" value="Chromosome"/>
</dbReference>
<keyword evidence="2" id="KW-0812">Transmembrane</keyword>
<dbReference type="InterPro" id="IPR008613">
    <property type="entry name" value="Excalibur_Ca-bd_domain"/>
</dbReference>
<accession>D4ZEW5</accession>
<feature type="domain" description="Excalibur calcium-binding" evidence="3">
    <location>
        <begin position="145"/>
        <end position="178"/>
    </location>
</feature>
<dbReference type="KEGG" id="svo:SVI_0374"/>
<dbReference type="HOGENOM" id="CLU_098919_0_1_6"/>
<protein>
    <recommendedName>
        <fullName evidence="3">Excalibur calcium-binding domain-containing protein</fullName>
    </recommendedName>
</protein>
<name>D4ZEW5_SHEVD</name>
<gene>
    <name evidence="4" type="ordered locus">SVI_0374</name>
</gene>
<evidence type="ECO:0000256" key="1">
    <source>
        <dbReference type="SAM" id="MobiDB-lite"/>
    </source>
</evidence>
<evidence type="ECO:0000313" key="5">
    <source>
        <dbReference type="Proteomes" id="UP000002350"/>
    </source>
</evidence>
<dbReference type="RefSeq" id="WP_013049659.1">
    <property type="nucleotide sequence ID" value="NC_014012.1"/>
</dbReference>
<proteinExistence type="predicted"/>
<evidence type="ECO:0000259" key="3">
    <source>
        <dbReference type="Pfam" id="PF05901"/>
    </source>
</evidence>
<feature type="compositionally biased region" description="Polar residues" evidence="1">
    <location>
        <begin position="37"/>
        <end position="51"/>
    </location>
</feature>
<dbReference type="EMBL" id="AP011177">
    <property type="protein sequence ID" value="BAJ00345.1"/>
    <property type="molecule type" value="Genomic_DNA"/>
</dbReference>
<dbReference type="OrthoDB" id="72963at2"/>
<dbReference type="eggNOG" id="COG1278">
    <property type="taxonomic scope" value="Bacteria"/>
</dbReference>
<evidence type="ECO:0000256" key="2">
    <source>
        <dbReference type="SAM" id="Phobius"/>
    </source>
</evidence>
<organism evidence="4 5">
    <name type="scientific">Shewanella violacea (strain JCM 10179 / CIP 106290 / LMG 19151 / DSS12)</name>
    <dbReference type="NCBI Taxonomy" id="637905"/>
    <lineage>
        <taxon>Bacteria</taxon>
        <taxon>Pseudomonadati</taxon>
        <taxon>Pseudomonadota</taxon>
        <taxon>Gammaproteobacteria</taxon>
        <taxon>Alteromonadales</taxon>
        <taxon>Shewanellaceae</taxon>
        <taxon>Shewanella</taxon>
    </lineage>
</organism>
<dbReference type="Pfam" id="PF05901">
    <property type="entry name" value="Excalibur"/>
    <property type="match status" value="1"/>
</dbReference>
<sequence>MTDTKLNSIEYRTQQQVDGKLRAIKASIEGIAVVSASSAPRHASSTNQIPKSQSRNSQHQSKSSSVMLIPLLIILGLGVFGFKRYEAITAESNTPAQVTIEFRQEPAAKHIPRAQPKESFYQEPATKQISWTPPKENFHCEAGKQHCSQMESCAEANFYINNCLGTKMDGDNDGIPCEKQHCGY</sequence>
<dbReference type="STRING" id="637905.SVI_0374"/>
<evidence type="ECO:0000313" key="4">
    <source>
        <dbReference type="EMBL" id="BAJ00345.1"/>
    </source>
</evidence>